<comment type="caution">
    <text evidence="1">The sequence shown here is derived from an EMBL/GenBank/DDBJ whole genome shotgun (WGS) entry which is preliminary data.</text>
</comment>
<accession>A0A2A2H1C6</accession>
<evidence type="ECO:0000313" key="2">
    <source>
        <dbReference type="Proteomes" id="UP000217784"/>
    </source>
</evidence>
<dbReference type="EMBL" id="LMVM01000040">
    <property type="protein sequence ID" value="PAV03155.1"/>
    <property type="molecule type" value="Genomic_DNA"/>
</dbReference>
<dbReference type="OrthoDB" id="71341at2157"/>
<dbReference type="InterPro" id="IPR020075">
    <property type="entry name" value="Uncharacterised_AF2234"/>
</dbReference>
<name>A0A2A2H1C6_METBR</name>
<gene>
    <name evidence="1" type="ORF">ASJ80_07765</name>
</gene>
<organism evidence="1 2">
    <name type="scientific">Methanobacterium bryantii</name>
    <dbReference type="NCBI Taxonomy" id="2161"/>
    <lineage>
        <taxon>Archaea</taxon>
        <taxon>Methanobacteriati</taxon>
        <taxon>Methanobacteriota</taxon>
        <taxon>Methanomada group</taxon>
        <taxon>Methanobacteria</taxon>
        <taxon>Methanobacteriales</taxon>
        <taxon>Methanobacteriaceae</taxon>
        <taxon>Methanobacterium</taxon>
    </lineage>
</organism>
<dbReference type="Proteomes" id="UP000217784">
    <property type="component" value="Unassembled WGS sequence"/>
</dbReference>
<evidence type="ECO:0008006" key="3">
    <source>
        <dbReference type="Google" id="ProtNLM"/>
    </source>
</evidence>
<protein>
    <recommendedName>
        <fullName evidence="3">DUF2769 domain-containing protein</fullName>
    </recommendedName>
</protein>
<sequence length="83" mass="9283">MAKVPKNEETMIKCICNACPTYNECMQSGKLGVFCSAGDEIRCFENEQGCNCQDCTVSSDFDFSTVYHCKDGSADRQMESRSR</sequence>
<dbReference type="GeneID" id="300260877"/>
<keyword evidence="2" id="KW-1185">Reference proteome</keyword>
<dbReference type="Pfam" id="PF10967">
    <property type="entry name" value="DUF2769"/>
    <property type="match status" value="1"/>
</dbReference>
<reference evidence="1 2" key="1">
    <citation type="journal article" date="2017" name="BMC Genomics">
        <title>Genomic analysis of methanogenic archaea reveals a shift towards energy conservation.</title>
        <authorList>
            <person name="Gilmore S.P."/>
            <person name="Henske J.K."/>
            <person name="Sexton J.A."/>
            <person name="Solomon K.V."/>
            <person name="Seppala S."/>
            <person name="Yoo J.I."/>
            <person name="Huyett L.M."/>
            <person name="Pressman A."/>
            <person name="Cogan J.Z."/>
            <person name="Kivenson V."/>
            <person name="Peng X."/>
            <person name="Tan Y."/>
            <person name="Valentine D.L."/>
            <person name="O'Malley M.A."/>
        </authorList>
    </citation>
    <scope>NUCLEOTIDE SEQUENCE [LARGE SCALE GENOMIC DNA]</scope>
    <source>
        <strain evidence="1 2">M.o.H.</strain>
    </source>
</reference>
<dbReference type="RefSeq" id="WP_048081608.1">
    <property type="nucleotide sequence ID" value="NZ_LMVM01000040.1"/>
</dbReference>
<dbReference type="AlphaFoldDB" id="A0A2A2H1C6"/>
<evidence type="ECO:0000313" key="1">
    <source>
        <dbReference type="EMBL" id="PAV03155.1"/>
    </source>
</evidence>
<proteinExistence type="predicted"/>